<proteinExistence type="predicted"/>
<name>A0A0A0RQ36_9CAUD</name>
<evidence type="ECO:0000313" key="2">
    <source>
        <dbReference type="EMBL" id="AIW02392.1"/>
    </source>
</evidence>
<evidence type="ECO:0000313" key="3">
    <source>
        <dbReference type="Proteomes" id="UP000030212"/>
    </source>
</evidence>
<dbReference type="RefSeq" id="YP_009147401.1">
    <property type="nucleotide sequence ID" value="NC_027337.1"/>
</dbReference>
<dbReference type="SUPFAM" id="SSF57938">
    <property type="entry name" value="DnaJ/Hsp40 cysteine-rich domain"/>
    <property type="match status" value="1"/>
</dbReference>
<dbReference type="EMBL" id="KM657822">
    <property type="protein sequence ID" value="AIW02392.1"/>
    <property type="molecule type" value="Genomic_DNA"/>
</dbReference>
<accession>A0A0A0RQ36</accession>
<feature type="transmembrane region" description="Helical" evidence="1">
    <location>
        <begin position="6"/>
        <end position="23"/>
    </location>
</feature>
<dbReference type="KEGG" id="vg:24722150"/>
<reference evidence="2 3" key="1">
    <citation type="submission" date="2014-09" db="EMBL/GenBank/DDBJ databases">
        <title>Genome of Escherichia coli infecting bacteriophage vB_EcoM-VpaE1.</title>
        <authorList>
            <person name="Truncaite L."/>
            <person name="Simoliunas E."/>
            <person name="Zajanckauskaite A."/>
            <person name="Kaliniene L."/>
            <person name="Vilkaityte M."/>
            <person name="Meskys R."/>
        </authorList>
    </citation>
    <scope>NUCLEOTIDE SEQUENCE [LARGE SCALE GENOMIC DNA]</scope>
    <source>
        <strain evidence="2">VpaE1</strain>
    </source>
</reference>
<protein>
    <submittedName>
        <fullName evidence="2">Uncharacterized protein</fullName>
    </submittedName>
</protein>
<keyword evidence="1" id="KW-0472">Membrane</keyword>
<keyword evidence="1" id="KW-0812">Transmembrane</keyword>
<dbReference type="InterPro" id="IPR036410">
    <property type="entry name" value="HSP_DnaJ_Cys-rich_dom_sf"/>
</dbReference>
<gene>
    <name evidence="2" type="ORF">VpaE1_132</name>
</gene>
<sequence>MQAYWIEILLSLGSVAVFVYLLCKYYAEHKKCDYCNGEGYTRAGCCPMCGGSGKMFNK</sequence>
<dbReference type="OrthoDB" id="23096at10239"/>
<dbReference type="GeneID" id="24722150"/>
<keyword evidence="3" id="KW-1185">Reference proteome</keyword>
<keyword evidence="1" id="KW-1133">Transmembrane helix</keyword>
<dbReference type="Proteomes" id="UP000030212">
    <property type="component" value="Genome"/>
</dbReference>
<organism evidence="2 3">
    <name type="scientific">Escherichia phage vB_EcoM-VpaE1</name>
    <dbReference type="NCBI Taxonomy" id="1555238"/>
    <lineage>
        <taxon>Viruses</taxon>
        <taxon>Duplodnaviria</taxon>
        <taxon>Heunggongvirae</taxon>
        <taxon>Uroviricota</taxon>
        <taxon>Caudoviricetes</taxon>
        <taxon>Andersonviridae</taxon>
        <taxon>Ounavirinae</taxon>
        <taxon>Felixounavirus</taxon>
        <taxon>Felixounavirus VpaE1</taxon>
    </lineage>
</organism>
<evidence type="ECO:0000256" key="1">
    <source>
        <dbReference type="SAM" id="Phobius"/>
    </source>
</evidence>